<reference evidence="7" key="1">
    <citation type="journal article" date="2020" name="Stud. Mycol.">
        <title>101 Dothideomycetes genomes: a test case for predicting lifestyles and emergence of pathogens.</title>
        <authorList>
            <person name="Haridas S."/>
            <person name="Albert R."/>
            <person name="Binder M."/>
            <person name="Bloem J."/>
            <person name="Labutti K."/>
            <person name="Salamov A."/>
            <person name="Andreopoulos B."/>
            <person name="Baker S."/>
            <person name="Barry K."/>
            <person name="Bills G."/>
            <person name="Bluhm B."/>
            <person name="Cannon C."/>
            <person name="Castanera R."/>
            <person name="Culley D."/>
            <person name="Daum C."/>
            <person name="Ezra D."/>
            <person name="Gonzalez J."/>
            <person name="Henrissat B."/>
            <person name="Kuo A."/>
            <person name="Liang C."/>
            <person name="Lipzen A."/>
            <person name="Lutzoni F."/>
            <person name="Magnuson J."/>
            <person name="Mondo S."/>
            <person name="Nolan M."/>
            <person name="Ohm R."/>
            <person name="Pangilinan J."/>
            <person name="Park H.-J."/>
            <person name="Ramirez L."/>
            <person name="Alfaro M."/>
            <person name="Sun H."/>
            <person name="Tritt A."/>
            <person name="Yoshinaga Y."/>
            <person name="Zwiers L.-H."/>
            <person name="Turgeon B."/>
            <person name="Goodwin S."/>
            <person name="Spatafora J."/>
            <person name="Crous P."/>
            <person name="Grigoriev I."/>
        </authorList>
    </citation>
    <scope>NUCLEOTIDE SEQUENCE</scope>
    <source>
        <strain evidence="7">HMLAC05119</strain>
    </source>
</reference>
<dbReference type="SUPFAM" id="SSF51905">
    <property type="entry name" value="FAD/NAD(P)-binding domain"/>
    <property type="match status" value="1"/>
</dbReference>
<dbReference type="InterPro" id="IPR002938">
    <property type="entry name" value="FAD-bd"/>
</dbReference>
<dbReference type="OrthoDB" id="2431938at2759"/>
<feature type="transmembrane region" description="Helical" evidence="5">
    <location>
        <begin position="637"/>
        <end position="652"/>
    </location>
</feature>
<evidence type="ECO:0000256" key="5">
    <source>
        <dbReference type="SAM" id="Phobius"/>
    </source>
</evidence>
<feature type="transmembrane region" description="Helical" evidence="5">
    <location>
        <begin position="362"/>
        <end position="382"/>
    </location>
</feature>
<evidence type="ECO:0000256" key="3">
    <source>
        <dbReference type="ARBA" id="ARBA00022827"/>
    </source>
</evidence>
<keyword evidence="3" id="KW-0274">FAD</keyword>
<gene>
    <name evidence="7" type="ORF">BDU57DRAFT_527108</name>
</gene>
<keyword evidence="5" id="KW-1133">Transmembrane helix</keyword>
<comment type="similarity">
    <text evidence="1">Belongs to the paxM FAD-dependent monooxygenase family.</text>
</comment>
<feature type="transmembrane region" description="Helical" evidence="5">
    <location>
        <begin position="664"/>
        <end position="690"/>
    </location>
</feature>
<keyword evidence="8" id="KW-1185">Reference proteome</keyword>
<feature type="transmembrane region" description="Helical" evidence="5">
    <location>
        <begin position="471"/>
        <end position="491"/>
    </location>
</feature>
<accession>A0A6A5QVX9</accession>
<protein>
    <recommendedName>
        <fullName evidence="6">FAD-binding domain-containing protein</fullName>
    </recommendedName>
</protein>
<keyword evidence="5" id="KW-0812">Transmembrane</keyword>
<dbReference type="Pfam" id="PF01494">
    <property type="entry name" value="FAD_binding_3"/>
    <property type="match status" value="1"/>
</dbReference>
<evidence type="ECO:0000256" key="4">
    <source>
        <dbReference type="ARBA" id="ARBA00023002"/>
    </source>
</evidence>
<keyword evidence="5" id="KW-0472">Membrane</keyword>
<dbReference type="PANTHER" id="PTHR47356">
    <property type="entry name" value="FAD-DEPENDENT MONOOXYGENASE ASQG-RELATED"/>
    <property type="match status" value="1"/>
</dbReference>
<dbReference type="InterPro" id="IPR036188">
    <property type="entry name" value="FAD/NAD-bd_sf"/>
</dbReference>
<dbReference type="EMBL" id="ML979133">
    <property type="protein sequence ID" value="KAF1919000.1"/>
    <property type="molecule type" value="Genomic_DNA"/>
</dbReference>
<feature type="domain" description="FAD-binding" evidence="6">
    <location>
        <begin position="38"/>
        <end position="253"/>
    </location>
</feature>
<keyword evidence="4" id="KW-0560">Oxidoreductase</keyword>
<evidence type="ECO:0000259" key="6">
    <source>
        <dbReference type="Pfam" id="PF01494"/>
    </source>
</evidence>
<dbReference type="Proteomes" id="UP000800096">
    <property type="component" value="Unassembled WGS sequence"/>
</dbReference>
<keyword evidence="2" id="KW-0285">Flavoprotein</keyword>
<dbReference type="PRINTS" id="PR00420">
    <property type="entry name" value="RNGMNOXGNASE"/>
</dbReference>
<dbReference type="AlphaFoldDB" id="A0A6A5QVX9"/>
<evidence type="ECO:0000256" key="1">
    <source>
        <dbReference type="ARBA" id="ARBA00007992"/>
    </source>
</evidence>
<dbReference type="PANTHER" id="PTHR47356:SF2">
    <property type="entry name" value="FAD-BINDING DOMAIN-CONTAINING PROTEIN-RELATED"/>
    <property type="match status" value="1"/>
</dbReference>
<evidence type="ECO:0000256" key="2">
    <source>
        <dbReference type="ARBA" id="ARBA00022630"/>
    </source>
</evidence>
<sequence length="710" mass="79906">MGHTLTYARLFYPTTFVERETVLQTLYGNLQDKSKIQVAKRITKVDHNTNEVIVLCEDGTAFSGDILIGCDGVYSKVREELWRTGNTQTTAMLDVKDKDSVSAEYNCLFGISTATQHIKDGDIHINYTAGCSTMIIGSKSKVFWFIFKRLDRVYTMPNIPRYTKLDAEMFAAQFCSKPITREVCFGDIWDNQVSYTLVATEEGQLKRWSWGRIACIGDSAHKMTPNLGQGGNTAIESAAALANELKDMVNNAEKGKPSLDSIVRHLENYQKIREQRVTAISAVANGLTRVHALKTWKQRLMAFWILPNAGDILTDISCDLIIGAVKIDYLPVPERSLHGTMPFNPSQGVGKVESKLLRALKALPFLGVSAVAVYCMWGIALPPMIERIGQIMDVGVDSKIGQLGHLNTYESFYGLEFVDTRIRGLAACFASFQFVDVVSSWQSFTFLTDVGIVYAILLIEAARTANYMTFSYVQFFGIGVLMAVYCFLHYIQSPIEKFRARDMRLTDMSYTASILPLLLLVHYIPNLASFSTFLDLQTRHTWNWIWQPMPVYISILQFVLKKTVMPDTMKQDRIHDPSRDLPTIRYTIGGLCAISTVTWWYTLYAAPCSWATLFVPNLTAGQTGDEYVRLFMQCDEIFSMGAVCLWLLYLYGDLKKAGMMGDSWLSVLFKGTVLLVFSGPGVAVGLGWLYRERLLATRWHKDALVPGKEN</sequence>
<dbReference type="GO" id="GO:0004497">
    <property type="term" value="F:monooxygenase activity"/>
    <property type="evidence" value="ECO:0007669"/>
    <property type="project" value="InterPro"/>
</dbReference>
<proteinExistence type="inferred from homology"/>
<dbReference type="GO" id="GO:0071949">
    <property type="term" value="F:FAD binding"/>
    <property type="evidence" value="ECO:0007669"/>
    <property type="project" value="InterPro"/>
</dbReference>
<dbReference type="InterPro" id="IPR050562">
    <property type="entry name" value="FAD_mOase_fung"/>
</dbReference>
<feature type="transmembrane region" description="Helical" evidence="5">
    <location>
        <begin position="503"/>
        <end position="524"/>
    </location>
</feature>
<dbReference type="Gene3D" id="3.50.50.60">
    <property type="entry name" value="FAD/NAD(P)-binding domain"/>
    <property type="match status" value="1"/>
</dbReference>
<feature type="transmembrane region" description="Helical" evidence="5">
    <location>
        <begin position="544"/>
        <end position="560"/>
    </location>
</feature>
<name>A0A6A5QVX9_AMPQU</name>
<organism evidence="7 8">
    <name type="scientific">Ampelomyces quisqualis</name>
    <name type="common">Powdery mildew agent</name>
    <dbReference type="NCBI Taxonomy" id="50730"/>
    <lineage>
        <taxon>Eukaryota</taxon>
        <taxon>Fungi</taxon>
        <taxon>Dikarya</taxon>
        <taxon>Ascomycota</taxon>
        <taxon>Pezizomycotina</taxon>
        <taxon>Dothideomycetes</taxon>
        <taxon>Pleosporomycetidae</taxon>
        <taxon>Pleosporales</taxon>
        <taxon>Pleosporineae</taxon>
        <taxon>Phaeosphaeriaceae</taxon>
        <taxon>Ampelomyces</taxon>
    </lineage>
</organism>
<evidence type="ECO:0000313" key="7">
    <source>
        <dbReference type="EMBL" id="KAF1919000.1"/>
    </source>
</evidence>
<feature type="transmembrane region" description="Helical" evidence="5">
    <location>
        <begin position="441"/>
        <end position="459"/>
    </location>
</feature>
<evidence type="ECO:0000313" key="8">
    <source>
        <dbReference type="Proteomes" id="UP000800096"/>
    </source>
</evidence>